<sequence length="90" mass="10228">MGFKDLVAKLDEALGKHDRGHSPKLEELERLEQALEKKQAKYQDRLSSGSSEETPAQTEVRLRVVEAQLAKLRELIKELKPDSDNTDERG</sequence>
<keyword evidence="3" id="KW-1185">Reference proteome</keyword>
<accession>A0ABX7MTV9</accession>
<evidence type="ECO:0000313" key="2">
    <source>
        <dbReference type="EMBL" id="QSP94814.1"/>
    </source>
</evidence>
<feature type="region of interest" description="Disordered" evidence="1">
    <location>
        <begin position="37"/>
        <end position="59"/>
    </location>
</feature>
<organism evidence="2 3">
    <name type="scientific">Marinobacter salinisoli</name>
    <dbReference type="NCBI Taxonomy" id="2769486"/>
    <lineage>
        <taxon>Bacteria</taxon>
        <taxon>Pseudomonadati</taxon>
        <taxon>Pseudomonadota</taxon>
        <taxon>Gammaproteobacteria</taxon>
        <taxon>Pseudomonadales</taxon>
        <taxon>Marinobacteraceae</taxon>
        <taxon>Marinobacter</taxon>
    </lineage>
</organism>
<name>A0ABX7MTV9_9GAMM</name>
<gene>
    <name evidence="2" type="ORF">LPB19_16845</name>
</gene>
<protein>
    <submittedName>
        <fullName evidence="2">Uncharacterized protein</fullName>
    </submittedName>
</protein>
<dbReference type="EMBL" id="CP071247">
    <property type="protein sequence ID" value="QSP94814.1"/>
    <property type="molecule type" value="Genomic_DNA"/>
</dbReference>
<reference evidence="2 3" key="1">
    <citation type="submission" date="2021-03" db="EMBL/GenBank/DDBJ databases">
        <title>Genome sequencing of Marinobacter sp. LPB0319.</title>
        <authorList>
            <person name="Kim J."/>
        </authorList>
    </citation>
    <scope>NUCLEOTIDE SEQUENCE [LARGE SCALE GENOMIC DNA]</scope>
    <source>
        <strain evidence="2 3">LPB0319</strain>
    </source>
</reference>
<dbReference type="RefSeq" id="WP_206644033.1">
    <property type="nucleotide sequence ID" value="NZ_CP071247.1"/>
</dbReference>
<proteinExistence type="predicted"/>
<feature type="compositionally biased region" description="Polar residues" evidence="1">
    <location>
        <begin position="45"/>
        <end position="57"/>
    </location>
</feature>
<dbReference type="Proteomes" id="UP000663555">
    <property type="component" value="Chromosome"/>
</dbReference>
<evidence type="ECO:0000256" key="1">
    <source>
        <dbReference type="SAM" id="MobiDB-lite"/>
    </source>
</evidence>
<evidence type="ECO:0000313" key="3">
    <source>
        <dbReference type="Proteomes" id="UP000663555"/>
    </source>
</evidence>